<evidence type="ECO:0000313" key="2">
    <source>
        <dbReference type="EMBL" id="MBX11151.1"/>
    </source>
</evidence>
<keyword evidence="1" id="KW-1133">Transmembrane helix</keyword>
<evidence type="ECO:0000256" key="1">
    <source>
        <dbReference type="SAM" id="Phobius"/>
    </source>
</evidence>
<proteinExistence type="predicted"/>
<accession>A0A2P2KZK1</accession>
<dbReference type="AlphaFoldDB" id="A0A2P2KZK1"/>
<organism evidence="2">
    <name type="scientific">Rhizophora mucronata</name>
    <name type="common">Asiatic mangrove</name>
    <dbReference type="NCBI Taxonomy" id="61149"/>
    <lineage>
        <taxon>Eukaryota</taxon>
        <taxon>Viridiplantae</taxon>
        <taxon>Streptophyta</taxon>
        <taxon>Embryophyta</taxon>
        <taxon>Tracheophyta</taxon>
        <taxon>Spermatophyta</taxon>
        <taxon>Magnoliopsida</taxon>
        <taxon>eudicotyledons</taxon>
        <taxon>Gunneridae</taxon>
        <taxon>Pentapetalae</taxon>
        <taxon>rosids</taxon>
        <taxon>fabids</taxon>
        <taxon>Malpighiales</taxon>
        <taxon>Rhizophoraceae</taxon>
        <taxon>Rhizophora</taxon>
    </lineage>
</organism>
<protein>
    <submittedName>
        <fullName evidence="2">Uncharacterized protein LOC103493478 isoform X2</fullName>
    </submittedName>
</protein>
<keyword evidence="1" id="KW-0472">Membrane</keyword>
<dbReference type="EMBL" id="GGEC01030667">
    <property type="protein sequence ID" value="MBX11151.1"/>
    <property type="molecule type" value="Transcribed_RNA"/>
</dbReference>
<feature type="transmembrane region" description="Helical" evidence="1">
    <location>
        <begin position="31"/>
        <end position="51"/>
    </location>
</feature>
<name>A0A2P2KZK1_RHIMU</name>
<sequence>MAFLCDLRCKNGNFCCCFSRKIFLKSLSQKLIYVLLIVSMCTLKMLTGIQFTDEMLSMCIRSKLVDLC</sequence>
<keyword evidence="1" id="KW-0812">Transmembrane</keyword>
<reference evidence="2" key="1">
    <citation type="submission" date="2018-02" db="EMBL/GenBank/DDBJ databases">
        <title>Rhizophora mucronata_Transcriptome.</title>
        <authorList>
            <person name="Meera S.P."/>
            <person name="Sreeshan A."/>
            <person name="Augustine A."/>
        </authorList>
    </citation>
    <scope>NUCLEOTIDE SEQUENCE</scope>
    <source>
        <tissue evidence="2">Leaf</tissue>
    </source>
</reference>